<dbReference type="OrthoDB" id="3262547at2759"/>
<dbReference type="AlphaFoldDB" id="A0A8S0XDW6"/>
<reference evidence="2 3" key="1">
    <citation type="submission" date="2020-01" db="EMBL/GenBank/DDBJ databases">
        <authorList>
            <person name="Gupta K D."/>
        </authorList>
    </citation>
    <scope>NUCLEOTIDE SEQUENCE [LARGE SCALE GENOMIC DNA]</scope>
</reference>
<gene>
    <name evidence="2" type="ORF">AAE3_LOCUS1222</name>
</gene>
<proteinExistence type="predicted"/>
<feature type="compositionally biased region" description="Polar residues" evidence="1">
    <location>
        <begin position="276"/>
        <end position="295"/>
    </location>
</feature>
<evidence type="ECO:0000313" key="3">
    <source>
        <dbReference type="Proteomes" id="UP000467700"/>
    </source>
</evidence>
<feature type="region of interest" description="Disordered" evidence="1">
    <location>
        <begin position="60"/>
        <end position="110"/>
    </location>
</feature>
<sequence length="378" mass="40870">MPRAYDQIVTILERVKSVREQIASLDNTLKQTVVVDEGSSVKTRVEQEERRIQDLQARTAELSKKKSSTVRTEKLKATRPKVKQQPTTKQPTPAASPASSHGENIWTTPGEPSRVLCFTDNLLDEEVNLGDVSTTSFGSPLANLKPTRLFADPAFLSDDKTIAQSTNLDDDSGPYDASEVEEKEEKVEGVKSSAHSLEAVAGESSILTPRNIPLKDVQNAEPSLKSAGTPAARPRKLKVNVEMERIISKIWSTISDVIAPPKESMSVSETINHFQQLAAQSPQPESPVASSTSSLVGDPAGPPTFQQVMTAQLLTMLLSAPSHSMSLSQVKENLAARAKSTGAGVTASSTTRVIYGCVGKRLVKIDRGGREQIVKFDI</sequence>
<evidence type="ECO:0000256" key="1">
    <source>
        <dbReference type="SAM" id="MobiDB-lite"/>
    </source>
</evidence>
<dbReference type="EMBL" id="CACVBS010000013">
    <property type="protein sequence ID" value="CAA7259269.1"/>
    <property type="molecule type" value="Genomic_DNA"/>
</dbReference>
<feature type="compositionally biased region" description="Polar residues" evidence="1">
    <location>
        <begin position="84"/>
        <end position="107"/>
    </location>
</feature>
<feature type="region of interest" description="Disordered" evidence="1">
    <location>
        <begin position="276"/>
        <end position="296"/>
    </location>
</feature>
<dbReference type="Proteomes" id="UP000467700">
    <property type="component" value="Unassembled WGS sequence"/>
</dbReference>
<keyword evidence="3" id="KW-1185">Reference proteome</keyword>
<organism evidence="2 3">
    <name type="scientific">Cyclocybe aegerita</name>
    <name type="common">Black poplar mushroom</name>
    <name type="synonym">Agrocybe aegerita</name>
    <dbReference type="NCBI Taxonomy" id="1973307"/>
    <lineage>
        <taxon>Eukaryota</taxon>
        <taxon>Fungi</taxon>
        <taxon>Dikarya</taxon>
        <taxon>Basidiomycota</taxon>
        <taxon>Agaricomycotina</taxon>
        <taxon>Agaricomycetes</taxon>
        <taxon>Agaricomycetidae</taxon>
        <taxon>Agaricales</taxon>
        <taxon>Agaricineae</taxon>
        <taxon>Bolbitiaceae</taxon>
        <taxon>Cyclocybe</taxon>
    </lineage>
</organism>
<protein>
    <submittedName>
        <fullName evidence="2">Uncharacterized protein</fullName>
    </submittedName>
</protein>
<evidence type="ECO:0000313" key="2">
    <source>
        <dbReference type="EMBL" id="CAA7259269.1"/>
    </source>
</evidence>
<accession>A0A8S0XDW6</accession>
<comment type="caution">
    <text evidence="2">The sequence shown here is derived from an EMBL/GenBank/DDBJ whole genome shotgun (WGS) entry which is preliminary data.</text>
</comment>
<name>A0A8S0XDW6_CYCAE</name>